<name>A0A4U1BP33_9GAMM</name>
<dbReference type="AlphaFoldDB" id="A0A4U1BP33"/>
<dbReference type="InterPro" id="IPR004090">
    <property type="entry name" value="Chemotax_Me-accpt_rcpt"/>
</dbReference>
<evidence type="ECO:0000256" key="7">
    <source>
        <dbReference type="ARBA" id="ARBA00023224"/>
    </source>
</evidence>
<dbReference type="SMART" id="SM00283">
    <property type="entry name" value="MA"/>
    <property type="match status" value="1"/>
</dbReference>
<dbReference type="Pfam" id="PF00015">
    <property type="entry name" value="MCPsignal"/>
    <property type="match status" value="1"/>
</dbReference>
<dbReference type="PRINTS" id="PR00260">
    <property type="entry name" value="CHEMTRNSDUCR"/>
</dbReference>
<keyword evidence="3" id="KW-0145">Chemotaxis</keyword>
<keyword evidence="5" id="KW-1133">Transmembrane helix</keyword>
<reference evidence="12 13" key="1">
    <citation type="submission" date="2019-04" db="EMBL/GenBank/DDBJ databases">
        <authorList>
            <person name="Hwang J.C."/>
        </authorList>
    </citation>
    <scope>NUCLEOTIDE SEQUENCE [LARGE SCALE GENOMIC DNA]</scope>
    <source>
        <strain evidence="12 13">IMCC35002</strain>
    </source>
</reference>
<dbReference type="Gene3D" id="1.10.287.950">
    <property type="entry name" value="Methyl-accepting chemotaxis protein"/>
    <property type="match status" value="1"/>
</dbReference>
<keyword evidence="2" id="KW-1003">Cell membrane</keyword>
<evidence type="ECO:0000256" key="3">
    <source>
        <dbReference type="ARBA" id="ARBA00022500"/>
    </source>
</evidence>
<dbReference type="Gene3D" id="3.30.450.20">
    <property type="entry name" value="PAS domain"/>
    <property type="match status" value="2"/>
</dbReference>
<evidence type="ECO:0000256" key="9">
    <source>
        <dbReference type="PROSITE-ProRule" id="PRU00284"/>
    </source>
</evidence>
<comment type="caution">
    <text evidence="12">The sequence shown here is derived from an EMBL/GenBank/DDBJ whole genome shotgun (WGS) entry which is preliminary data.</text>
</comment>
<evidence type="ECO:0000313" key="13">
    <source>
        <dbReference type="Proteomes" id="UP000305675"/>
    </source>
</evidence>
<gene>
    <name evidence="12" type="ORF">FCL42_10405</name>
</gene>
<evidence type="ECO:0000256" key="1">
    <source>
        <dbReference type="ARBA" id="ARBA00004651"/>
    </source>
</evidence>
<evidence type="ECO:0000313" key="12">
    <source>
        <dbReference type="EMBL" id="TKB55065.1"/>
    </source>
</evidence>
<keyword evidence="7 9" id="KW-0807">Transducer</keyword>
<dbReference type="Proteomes" id="UP000305675">
    <property type="component" value="Unassembled WGS sequence"/>
</dbReference>
<dbReference type="GO" id="GO:0007165">
    <property type="term" value="P:signal transduction"/>
    <property type="evidence" value="ECO:0007669"/>
    <property type="project" value="UniProtKB-KW"/>
</dbReference>
<protein>
    <submittedName>
        <fullName evidence="12">Methyl-accepting chemotaxis protein</fullName>
    </submittedName>
</protein>
<proteinExistence type="inferred from homology"/>
<dbReference type="CDD" id="cd06225">
    <property type="entry name" value="HAMP"/>
    <property type="match status" value="1"/>
</dbReference>
<dbReference type="GO" id="GO:0005886">
    <property type="term" value="C:plasma membrane"/>
    <property type="evidence" value="ECO:0007669"/>
    <property type="project" value="UniProtKB-SubCell"/>
</dbReference>
<dbReference type="Pfam" id="PF00672">
    <property type="entry name" value="HAMP"/>
    <property type="match status" value="1"/>
</dbReference>
<keyword evidence="13" id="KW-1185">Reference proteome</keyword>
<dbReference type="OrthoDB" id="2489132at2"/>
<feature type="domain" description="Methyl-accepting transducer" evidence="10">
    <location>
        <begin position="349"/>
        <end position="585"/>
    </location>
</feature>
<evidence type="ECO:0000256" key="8">
    <source>
        <dbReference type="ARBA" id="ARBA00029447"/>
    </source>
</evidence>
<dbReference type="InterPro" id="IPR033479">
    <property type="entry name" value="dCache_1"/>
</dbReference>
<feature type="domain" description="HAMP" evidence="11">
    <location>
        <begin position="294"/>
        <end position="344"/>
    </location>
</feature>
<dbReference type="GO" id="GO:0004888">
    <property type="term" value="F:transmembrane signaling receptor activity"/>
    <property type="evidence" value="ECO:0007669"/>
    <property type="project" value="InterPro"/>
</dbReference>
<evidence type="ECO:0000259" key="11">
    <source>
        <dbReference type="PROSITE" id="PS50885"/>
    </source>
</evidence>
<sequence>MLLLTLALAISNIIAYNRLSHTISSDADRFSMSNATEASTQVENWFHTIRDGLIEAAPSFTSLYDDQLIVAMLRQHASASQATNILVGYEDGRSYGAIGGKRDLANYDPRQRDWYRLAKNAGRTVVTEVYNDAITNAMMISISTPFYDDGRLNGVMLADIELHELDEIIERASFAGATIMVMDHSSLMLAVNTNKYTAGKSKLAEVSGLRPLTEKVMTEGKGAHHYELFGVNKVAYFQNIKLDDNNQWHFFIGLDTSVAYAELKQATTQTLLWSAVMLIASMLAMLASLSVLYRPILELKDTVNDLASGQGDLTQRLAIRNQDDLGQIAGSINRFIETLQQLMLDVSHSSSDSEQGTQRLVAQNQQSYQLLQKHTGETEQVVTAISQMSEAAHSIARDAVQTAELTQSAAQEANQSKEVVKDAVASSSELINQVETMEQRIQAMTSDTKRIESVLDVIGSIAEQTNLLALNAAIEAARAGEQGRGFAVVADEVRALAARTQESTSEINTMLNSLSHASQEVVAAMDETKQVCEHSAHNTASVSQSLDTMTNSIVAIDELSAQISAAAEEQSTVTKEINLNMSQIQELVGELGDTGRQLLGETEQLQSSNQQLGSVVSRFKLQ</sequence>
<dbReference type="InterPro" id="IPR003660">
    <property type="entry name" value="HAMP_dom"/>
</dbReference>
<dbReference type="InterPro" id="IPR004089">
    <property type="entry name" value="MCPsignal_dom"/>
</dbReference>
<organism evidence="12 13">
    <name type="scientific">Ferrimonas aestuarii</name>
    <dbReference type="NCBI Taxonomy" id="2569539"/>
    <lineage>
        <taxon>Bacteria</taxon>
        <taxon>Pseudomonadati</taxon>
        <taxon>Pseudomonadota</taxon>
        <taxon>Gammaproteobacteria</taxon>
        <taxon>Alteromonadales</taxon>
        <taxon>Ferrimonadaceae</taxon>
        <taxon>Ferrimonas</taxon>
    </lineage>
</organism>
<dbReference type="PANTHER" id="PTHR32089:SF55">
    <property type="entry name" value="METHYL ACCEPTING SENSORY TRANSDUCER WITH CACHE_2 SMALL MOLECULE BINDING DOMAIN"/>
    <property type="match status" value="1"/>
</dbReference>
<evidence type="ECO:0000256" key="5">
    <source>
        <dbReference type="ARBA" id="ARBA00022989"/>
    </source>
</evidence>
<dbReference type="SUPFAM" id="SSF103190">
    <property type="entry name" value="Sensory domain-like"/>
    <property type="match status" value="1"/>
</dbReference>
<dbReference type="SMART" id="SM00304">
    <property type="entry name" value="HAMP"/>
    <property type="match status" value="1"/>
</dbReference>
<evidence type="ECO:0000256" key="2">
    <source>
        <dbReference type="ARBA" id="ARBA00022475"/>
    </source>
</evidence>
<dbReference type="GO" id="GO:0006935">
    <property type="term" value="P:chemotaxis"/>
    <property type="evidence" value="ECO:0007669"/>
    <property type="project" value="UniProtKB-KW"/>
</dbReference>
<comment type="similarity">
    <text evidence="8">Belongs to the methyl-accepting chemotaxis (MCP) protein family.</text>
</comment>
<keyword evidence="4" id="KW-0812">Transmembrane</keyword>
<dbReference type="FunFam" id="1.10.287.950:FF:000001">
    <property type="entry name" value="Methyl-accepting chemotaxis sensory transducer"/>
    <property type="match status" value="1"/>
</dbReference>
<dbReference type="CDD" id="cd12913">
    <property type="entry name" value="PDC1_MCP_like"/>
    <property type="match status" value="1"/>
</dbReference>
<dbReference type="Pfam" id="PF02743">
    <property type="entry name" value="dCache_1"/>
    <property type="match status" value="1"/>
</dbReference>
<evidence type="ECO:0000259" key="10">
    <source>
        <dbReference type="PROSITE" id="PS50111"/>
    </source>
</evidence>
<dbReference type="CDD" id="cd11386">
    <property type="entry name" value="MCP_signal"/>
    <property type="match status" value="1"/>
</dbReference>
<dbReference type="PROSITE" id="PS50885">
    <property type="entry name" value="HAMP"/>
    <property type="match status" value="1"/>
</dbReference>
<dbReference type="InterPro" id="IPR029151">
    <property type="entry name" value="Sensor-like_sf"/>
</dbReference>
<keyword evidence="6" id="KW-0472">Membrane</keyword>
<dbReference type="SUPFAM" id="SSF58104">
    <property type="entry name" value="Methyl-accepting chemotaxis protein (MCP) signaling domain"/>
    <property type="match status" value="1"/>
</dbReference>
<dbReference type="PROSITE" id="PS50111">
    <property type="entry name" value="CHEMOTAXIS_TRANSDUC_2"/>
    <property type="match status" value="1"/>
</dbReference>
<dbReference type="EMBL" id="SWCJ01000006">
    <property type="protein sequence ID" value="TKB55065.1"/>
    <property type="molecule type" value="Genomic_DNA"/>
</dbReference>
<dbReference type="PANTHER" id="PTHR32089">
    <property type="entry name" value="METHYL-ACCEPTING CHEMOTAXIS PROTEIN MCPB"/>
    <property type="match status" value="1"/>
</dbReference>
<accession>A0A4U1BP33</accession>
<comment type="subcellular location">
    <subcellularLocation>
        <location evidence="1">Cell membrane</location>
        <topology evidence="1">Multi-pass membrane protein</topology>
    </subcellularLocation>
</comment>
<evidence type="ECO:0000256" key="4">
    <source>
        <dbReference type="ARBA" id="ARBA00022692"/>
    </source>
</evidence>
<evidence type="ECO:0000256" key="6">
    <source>
        <dbReference type="ARBA" id="ARBA00023136"/>
    </source>
</evidence>